<gene>
    <name evidence="3" type="ORF">M0L20_18210</name>
</gene>
<feature type="signal peptide" evidence="2">
    <location>
        <begin position="1"/>
        <end position="20"/>
    </location>
</feature>
<keyword evidence="4" id="KW-1185">Reference proteome</keyword>
<feature type="compositionally biased region" description="Low complexity" evidence="1">
    <location>
        <begin position="27"/>
        <end position="57"/>
    </location>
</feature>
<reference evidence="3 4" key="1">
    <citation type="submission" date="2022-04" db="EMBL/GenBank/DDBJ databases">
        <title>Spirosoma sp. strain RP8 genome sequencing and assembly.</title>
        <authorList>
            <person name="Jung Y."/>
        </authorList>
    </citation>
    <scope>NUCLEOTIDE SEQUENCE [LARGE SCALE GENOMIC DNA]</scope>
    <source>
        <strain evidence="3 4">RP8</strain>
    </source>
</reference>
<proteinExistence type="predicted"/>
<dbReference type="Proteomes" id="UP001202180">
    <property type="component" value="Unassembled WGS sequence"/>
</dbReference>
<keyword evidence="2" id="KW-0732">Signal</keyword>
<evidence type="ECO:0000256" key="2">
    <source>
        <dbReference type="SAM" id="SignalP"/>
    </source>
</evidence>
<feature type="region of interest" description="Disordered" evidence="1">
    <location>
        <begin position="25"/>
        <end position="57"/>
    </location>
</feature>
<name>A0ABT0HNQ7_9BACT</name>
<comment type="caution">
    <text evidence="3">The sequence shown here is derived from an EMBL/GenBank/DDBJ whole genome shotgun (WGS) entry which is preliminary data.</text>
</comment>
<accession>A0ABT0HNQ7</accession>
<feature type="chain" id="PRO_5045208067" evidence="2">
    <location>
        <begin position="21"/>
        <end position="345"/>
    </location>
</feature>
<protein>
    <submittedName>
        <fullName evidence="3">Uncharacterized protein</fullName>
    </submittedName>
</protein>
<dbReference type="EMBL" id="JALPRF010000003">
    <property type="protein sequence ID" value="MCK8493806.1"/>
    <property type="molecule type" value="Genomic_DNA"/>
</dbReference>
<evidence type="ECO:0000256" key="1">
    <source>
        <dbReference type="SAM" id="MobiDB-lite"/>
    </source>
</evidence>
<evidence type="ECO:0000313" key="4">
    <source>
        <dbReference type="Proteomes" id="UP001202180"/>
    </source>
</evidence>
<sequence length="345" mass="38141">MKNAILITFLTVFTYLNVFGQTSSNRASSAMPTSTTTSSTSATSSTTVSATTASASTTSTTSNARADTLIKDDFLLFAGSNIDPNNDGSPVTSTSFEGIFKFTISKLVHMRVGAYSHRNFTKDSAVFQRTAYINTIPGSPLAIDTTQLAVQRYGLNREITTRSYGFYADVFRTLTNPEDKDLRISVFLRYEYVYRQRVSPITSIESAIIDTIPYSQQLASQRIVVINSPISRDNYFSFPSHIYQQYISVGFAIEKATKAFDLFFQPTFGFVVTKQRIQRGDETIFPPTIRQAILGLKAQATVKVLDVTLTADIKGITSASPFTNITVGIPISYSKITERIKKAYD</sequence>
<evidence type="ECO:0000313" key="3">
    <source>
        <dbReference type="EMBL" id="MCK8493806.1"/>
    </source>
</evidence>
<organism evidence="3 4">
    <name type="scientific">Spirosoma liriopis</name>
    <dbReference type="NCBI Taxonomy" id="2937440"/>
    <lineage>
        <taxon>Bacteria</taxon>
        <taxon>Pseudomonadati</taxon>
        <taxon>Bacteroidota</taxon>
        <taxon>Cytophagia</taxon>
        <taxon>Cytophagales</taxon>
        <taxon>Cytophagaceae</taxon>
        <taxon>Spirosoma</taxon>
    </lineage>
</organism>
<dbReference type="RefSeq" id="WP_248478434.1">
    <property type="nucleotide sequence ID" value="NZ_JALPRF010000003.1"/>
</dbReference>